<evidence type="ECO:0000256" key="2">
    <source>
        <dbReference type="ARBA" id="ARBA00009658"/>
    </source>
</evidence>
<dbReference type="Proteomes" id="UP000023152">
    <property type="component" value="Unassembled WGS sequence"/>
</dbReference>
<evidence type="ECO:0000313" key="9">
    <source>
        <dbReference type="Proteomes" id="UP000023152"/>
    </source>
</evidence>
<evidence type="ECO:0000256" key="5">
    <source>
        <dbReference type="ARBA" id="ARBA00023136"/>
    </source>
</evidence>
<comment type="subcellular location">
    <subcellularLocation>
        <location evidence="1 6">Mitochondrion inner membrane</location>
    </subcellularLocation>
</comment>
<name>X6PC60_RETFI</name>
<dbReference type="Pfam" id="PF01145">
    <property type="entry name" value="Band_7"/>
    <property type="match status" value="1"/>
</dbReference>
<keyword evidence="9" id="KW-1185">Reference proteome</keyword>
<dbReference type="PANTHER" id="PTHR23222">
    <property type="entry name" value="PROHIBITIN"/>
    <property type="match status" value="1"/>
</dbReference>
<comment type="similarity">
    <text evidence="2 6">Belongs to the prohibitin family.</text>
</comment>
<dbReference type="OrthoDB" id="275637at2759"/>
<dbReference type="GO" id="GO:0007005">
    <property type="term" value="P:mitochondrion organization"/>
    <property type="evidence" value="ECO:0007669"/>
    <property type="project" value="TreeGrafter"/>
</dbReference>
<evidence type="ECO:0000313" key="8">
    <source>
        <dbReference type="EMBL" id="ETO35257.1"/>
    </source>
</evidence>
<proteinExistence type="inferred from homology"/>
<keyword evidence="3 6" id="KW-0999">Mitochondrion inner membrane</keyword>
<dbReference type="EMBL" id="ASPP01001808">
    <property type="protein sequence ID" value="ETO35257.1"/>
    <property type="molecule type" value="Genomic_DNA"/>
</dbReference>
<evidence type="ECO:0000256" key="6">
    <source>
        <dbReference type="RuleBase" id="RU366048"/>
    </source>
</evidence>
<dbReference type="AlphaFoldDB" id="X6PC60"/>
<dbReference type="GO" id="GO:0005743">
    <property type="term" value="C:mitochondrial inner membrane"/>
    <property type="evidence" value="ECO:0007669"/>
    <property type="project" value="UniProtKB-SubCell"/>
</dbReference>
<dbReference type="PANTHER" id="PTHR23222:SF1">
    <property type="entry name" value="PROHIBITIN-2"/>
    <property type="match status" value="1"/>
</dbReference>
<accession>X6PC60</accession>
<evidence type="ECO:0000259" key="7">
    <source>
        <dbReference type="Pfam" id="PF01145"/>
    </source>
</evidence>
<keyword evidence="4" id="KW-0496">Mitochondrion</keyword>
<reference evidence="8 9" key="1">
    <citation type="journal article" date="2013" name="Curr. Biol.">
        <title>The Genome of the Foraminiferan Reticulomyxa filosa.</title>
        <authorList>
            <person name="Glockner G."/>
            <person name="Hulsmann N."/>
            <person name="Schleicher M."/>
            <person name="Noegel A.A."/>
            <person name="Eichinger L."/>
            <person name="Gallinger C."/>
            <person name="Pawlowski J."/>
            <person name="Sierra R."/>
            <person name="Euteneuer U."/>
            <person name="Pillet L."/>
            <person name="Moustafa A."/>
            <person name="Platzer M."/>
            <person name="Groth M."/>
            <person name="Szafranski K."/>
            <person name="Schliwa M."/>
        </authorList>
    </citation>
    <scope>NUCLEOTIDE SEQUENCE [LARGE SCALE GENOMIC DNA]</scope>
</reference>
<dbReference type="InterPro" id="IPR000163">
    <property type="entry name" value="Prohibitin"/>
</dbReference>
<protein>
    <recommendedName>
        <fullName evidence="6">Prohibitin</fullName>
    </recommendedName>
</protein>
<keyword evidence="5" id="KW-0472">Membrane</keyword>
<feature type="domain" description="Band 7" evidence="7">
    <location>
        <begin position="23"/>
        <end position="77"/>
    </location>
</feature>
<sequence length="161" mass="18502">MYICEESFFFFKKKKKGDFENCKQVSNRIKRDLQERAEGFNILIQDCAITHLEFSQEFAKAVEDKQIAQQEAEQAKYLVSMAEQDKKSKIIAAEGEAKAAQLIGEAMRRNPVFAELRRIDAARQVAHVLSNSHNRIFLNSDALLINMMSDFVKTPQQKQAQ</sequence>
<dbReference type="PRINTS" id="PR00679">
    <property type="entry name" value="PROHIBITIN"/>
</dbReference>
<gene>
    <name evidence="8" type="ORF">RFI_01805</name>
</gene>
<comment type="caution">
    <text evidence="8">The sequence shown here is derived from an EMBL/GenBank/DDBJ whole genome shotgun (WGS) entry which is preliminary data.</text>
</comment>
<evidence type="ECO:0000256" key="3">
    <source>
        <dbReference type="ARBA" id="ARBA00022792"/>
    </source>
</evidence>
<organism evidence="8 9">
    <name type="scientific">Reticulomyxa filosa</name>
    <dbReference type="NCBI Taxonomy" id="46433"/>
    <lineage>
        <taxon>Eukaryota</taxon>
        <taxon>Sar</taxon>
        <taxon>Rhizaria</taxon>
        <taxon>Retaria</taxon>
        <taxon>Foraminifera</taxon>
        <taxon>Monothalamids</taxon>
        <taxon>Reticulomyxidae</taxon>
        <taxon>Reticulomyxa</taxon>
    </lineage>
</organism>
<dbReference type="InterPro" id="IPR001107">
    <property type="entry name" value="Band_7"/>
</dbReference>
<evidence type="ECO:0000256" key="4">
    <source>
        <dbReference type="ARBA" id="ARBA00023128"/>
    </source>
</evidence>
<evidence type="ECO:0000256" key="1">
    <source>
        <dbReference type="ARBA" id="ARBA00004273"/>
    </source>
</evidence>